<dbReference type="Gene3D" id="3.40.50.10210">
    <property type="match status" value="1"/>
</dbReference>
<dbReference type="InterPro" id="IPR003200">
    <property type="entry name" value="Nict_dMeBzImd_PRibTrfase"/>
</dbReference>
<dbReference type="PANTHER" id="PTHR43463:SF1">
    <property type="entry name" value="NICOTINATE-NUCLEOTIDE--DIMETHYLBENZIMIDAZOLE PHOSPHORIBOSYLTRANSFERASE"/>
    <property type="match status" value="1"/>
</dbReference>
<evidence type="ECO:0000256" key="1">
    <source>
        <dbReference type="ARBA" id="ARBA00002197"/>
    </source>
</evidence>
<dbReference type="EMBL" id="OBQK01000018">
    <property type="protein sequence ID" value="SOC57908.1"/>
    <property type="molecule type" value="Genomic_DNA"/>
</dbReference>
<evidence type="ECO:0000256" key="4">
    <source>
        <dbReference type="ARBA" id="ARBA00011991"/>
    </source>
</evidence>
<dbReference type="GO" id="GO:0009236">
    <property type="term" value="P:cobalamin biosynthetic process"/>
    <property type="evidence" value="ECO:0007669"/>
    <property type="project" value="UniProtKB-UniRule"/>
</dbReference>
<dbReference type="Gene3D" id="1.10.1610.10">
    <property type="match status" value="1"/>
</dbReference>
<evidence type="ECO:0000256" key="7">
    <source>
        <dbReference type="ARBA" id="ARBA00022676"/>
    </source>
</evidence>
<dbReference type="STRING" id="1122622.GCA_000421185_00364"/>
<comment type="catalytic activity">
    <reaction evidence="10 11">
        <text>5,6-dimethylbenzimidazole + nicotinate beta-D-ribonucleotide = alpha-ribazole 5'-phosphate + nicotinate + H(+)</text>
        <dbReference type="Rhea" id="RHEA:11196"/>
        <dbReference type="ChEBI" id="CHEBI:15378"/>
        <dbReference type="ChEBI" id="CHEBI:15890"/>
        <dbReference type="ChEBI" id="CHEBI:32544"/>
        <dbReference type="ChEBI" id="CHEBI:57502"/>
        <dbReference type="ChEBI" id="CHEBI:57918"/>
        <dbReference type="EC" id="2.4.2.21"/>
    </reaction>
</comment>
<dbReference type="RefSeq" id="WP_097189237.1">
    <property type="nucleotide sequence ID" value="NZ_OBQK01000018.1"/>
</dbReference>
<dbReference type="Proteomes" id="UP000219688">
    <property type="component" value="Unassembled WGS sequence"/>
</dbReference>
<dbReference type="UniPathway" id="UPA00061">
    <property type="reaction ID" value="UER00516"/>
</dbReference>
<organism evidence="12 13">
    <name type="scientific">Ornithinimicrobium cerasi</name>
    <dbReference type="NCBI Taxonomy" id="2248773"/>
    <lineage>
        <taxon>Bacteria</taxon>
        <taxon>Bacillati</taxon>
        <taxon>Actinomycetota</taxon>
        <taxon>Actinomycetes</taxon>
        <taxon>Micrococcales</taxon>
        <taxon>Ornithinimicrobiaceae</taxon>
        <taxon>Ornithinimicrobium</taxon>
    </lineage>
</organism>
<evidence type="ECO:0000256" key="10">
    <source>
        <dbReference type="ARBA" id="ARBA00047340"/>
    </source>
</evidence>
<proteinExistence type="inferred from homology"/>
<accession>A0A285VWD9</accession>
<dbReference type="SUPFAM" id="SSF52733">
    <property type="entry name" value="Nicotinate mononucleotide:5,6-dimethylbenzimidazole phosphoribosyltransferase (CobT)"/>
    <property type="match status" value="1"/>
</dbReference>
<keyword evidence="13" id="KW-1185">Reference proteome</keyword>
<dbReference type="PANTHER" id="PTHR43463">
    <property type="entry name" value="NICOTINATE-NUCLEOTIDE--DIMETHYLBENZIMIDAZOLE PHOSPHORIBOSYLTRANSFERASE"/>
    <property type="match status" value="1"/>
</dbReference>
<dbReference type="HAMAP" id="MF_00230">
    <property type="entry name" value="CobT"/>
    <property type="match status" value="1"/>
</dbReference>
<evidence type="ECO:0000256" key="2">
    <source>
        <dbReference type="ARBA" id="ARBA00005049"/>
    </source>
</evidence>
<keyword evidence="8 11" id="KW-0808">Transferase</keyword>
<comment type="function">
    <text evidence="1 11">Catalyzes the synthesis of alpha-ribazole-5'-phosphate from nicotinate mononucleotide (NAMN) and 5,6-dimethylbenzimidazole (DMB).</text>
</comment>
<evidence type="ECO:0000313" key="12">
    <source>
        <dbReference type="EMBL" id="SOC57908.1"/>
    </source>
</evidence>
<dbReference type="NCBIfam" id="TIGR03160">
    <property type="entry name" value="cobT_DBIPRT"/>
    <property type="match status" value="1"/>
</dbReference>
<evidence type="ECO:0000256" key="5">
    <source>
        <dbReference type="ARBA" id="ARBA00015486"/>
    </source>
</evidence>
<comment type="pathway">
    <text evidence="2 11">Nucleoside biosynthesis; alpha-ribazole biosynthesis; alpha-ribazole from 5,6-dimethylbenzimidazole: step 1/2.</text>
</comment>
<dbReference type="InterPro" id="IPR017846">
    <property type="entry name" value="Nict_dMeBzImd_PRibTrfase_bact"/>
</dbReference>
<feature type="active site" description="Proton acceptor" evidence="11">
    <location>
        <position position="329"/>
    </location>
</feature>
<reference evidence="13" key="1">
    <citation type="submission" date="2017-08" db="EMBL/GenBank/DDBJ databases">
        <authorList>
            <person name="Varghese N."/>
            <person name="Submissions S."/>
        </authorList>
    </citation>
    <scope>NUCLEOTIDE SEQUENCE [LARGE SCALE GENOMIC DNA]</scope>
    <source>
        <strain evidence="13">USBA17B2</strain>
    </source>
</reference>
<dbReference type="GO" id="GO:0008939">
    <property type="term" value="F:nicotinate-nucleotide-dimethylbenzimidazole phosphoribosyltransferase activity"/>
    <property type="evidence" value="ECO:0007669"/>
    <property type="project" value="UniProtKB-UniRule"/>
</dbReference>
<protein>
    <recommendedName>
        <fullName evidence="5 11">Nicotinate-nucleotide--dimethylbenzimidazole phosphoribosyltransferase</fullName>
        <shortName evidence="11">NN:DBI PRT</shortName>
        <ecNumber evidence="4 11">2.4.2.21</ecNumber>
    </recommendedName>
    <alternativeName>
        <fullName evidence="9 11">N(1)-alpha-phosphoribosyltransferase</fullName>
    </alternativeName>
</protein>
<evidence type="ECO:0000256" key="11">
    <source>
        <dbReference type="HAMAP-Rule" id="MF_00230"/>
    </source>
</evidence>
<evidence type="ECO:0000256" key="8">
    <source>
        <dbReference type="ARBA" id="ARBA00022679"/>
    </source>
</evidence>
<evidence type="ECO:0000256" key="9">
    <source>
        <dbReference type="ARBA" id="ARBA00030686"/>
    </source>
</evidence>
<evidence type="ECO:0000313" key="13">
    <source>
        <dbReference type="Proteomes" id="UP000219688"/>
    </source>
</evidence>
<dbReference type="NCBIfam" id="NF000996">
    <property type="entry name" value="PRK00105.1"/>
    <property type="match status" value="1"/>
</dbReference>
<name>A0A285VWD9_9MICO</name>
<dbReference type="InterPro" id="IPR023195">
    <property type="entry name" value="Nict_dMeBzImd_PRibTrfase_N"/>
</dbReference>
<evidence type="ECO:0000256" key="6">
    <source>
        <dbReference type="ARBA" id="ARBA00022573"/>
    </source>
</evidence>
<keyword evidence="7 11" id="KW-0328">Glycosyltransferase</keyword>
<dbReference type="AlphaFoldDB" id="A0A285VWD9"/>
<gene>
    <name evidence="11" type="primary">cobT</name>
    <name evidence="12" type="ORF">SAMN05421879_11824</name>
</gene>
<evidence type="ECO:0000256" key="3">
    <source>
        <dbReference type="ARBA" id="ARBA00007110"/>
    </source>
</evidence>
<sequence length="365" mass="35997">MTEHDPTDALALIERTVAAVVPLDAGAAAAAAAAMDGKVKPLGSLGELERLAARVAGIQGTAAPHVGCPALVVCAADHGVAASGVSAYPQEVTGLMLQGFASGTAAVGVLARQAGARLVVADLGVLTPPQVAPGQNEVLDRRVRAGTASSLEGEAMTLAEAQAAVAHGIGLADLLVDGGADLVGLGEMGIGSTTTASALTAALLERDPARVTGPGTGVTGEAMAAKVAAVDAILRRHEGARGTWDVLARMGGLEVAALAGVVLGCAARRVPVLLDGFITTTAALVASRLAPASVDSMIAGHLSPEPGHAVLLDVLGLDPLLRLGMRLGEGSGAALAIPVVRSAVALLAEMGSFADLGLAEERPTA</sequence>
<dbReference type="InterPro" id="IPR036087">
    <property type="entry name" value="Nict_dMeBzImd_PRibTrfase_sf"/>
</dbReference>
<dbReference type="Pfam" id="PF02277">
    <property type="entry name" value="DBI_PRT"/>
    <property type="match status" value="1"/>
</dbReference>
<dbReference type="EC" id="2.4.2.21" evidence="4 11"/>
<keyword evidence="6 11" id="KW-0169">Cobalamin biosynthesis</keyword>
<dbReference type="FunFam" id="3.40.50.10210:FF:000001">
    <property type="entry name" value="Nicotinate-nucleotide--dimethylbenzimidazole phosphoribosyltransferase"/>
    <property type="match status" value="1"/>
</dbReference>
<dbReference type="CDD" id="cd02439">
    <property type="entry name" value="DMB-PRT_CobT"/>
    <property type="match status" value="1"/>
</dbReference>
<comment type="similarity">
    <text evidence="3 11">Belongs to the CobT family.</text>
</comment>